<evidence type="ECO:0000256" key="1">
    <source>
        <dbReference type="ARBA" id="ARBA00022448"/>
    </source>
</evidence>
<evidence type="ECO:0000256" key="3">
    <source>
        <dbReference type="ARBA" id="ARBA00022840"/>
    </source>
</evidence>
<keyword evidence="1" id="KW-0813">Transport</keyword>
<feature type="domain" description="ABC transporter" evidence="4">
    <location>
        <begin position="11"/>
        <end position="242"/>
    </location>
</feature>
<dbReference type="PROSITE" id="PS00211">
    <property type="entry name" value="ABC_TRANSPORTER_1"/>
    <property type="match status" value="1"/>
</dbReference>
<dbReference type="InterPro" id="IPR003593">
    <property type="entry name" value="AAA+_ATPase"/>
</dbReference>
<dbReference type="InterPro" id="IPR027417">
    <property type="entry name" value="P-loop_NTPase"/>
</dbReference>
<dbReference type="RefSeq" id="WP_150273230.1">
    <property type="nucleotide sequence ID" value="NZ_CP029194.1"/>
</dbReference>
<dbReference type="InterPro" id="IPR017911">
    <property type="entry name" value="MacB-like_ATP-bd"/>
</dbReference>
<keyword evidence="3 5" id="KW-0067">ATP-binding</keyword>
<dbReference type="Proteomes" id="UP000324106">
    <property type="component" value="Chromosome"/>
</dbReference>
<dbReference type="InterPro" id="IPR017871">
    <property type="entry name" value="ABC_transporter-like_CS"/>
</dbReference>
<proteinExistence type="predicted"/>
<sequence>MNADRALLVASGVRKIYRTGSVEVTALIDLDLLVRHGEMVAVMGPSGSGKTTLLNCLSGLDDIDAGRVEVDGHDLFAMSDAARTEHRAHTMGFVFQAFNLIPVFSAVENVELPLLLVGTRPREARRRALEMLDRVGLGHRVEHRPSEMSGGEQQRVTIARALAGRPAIVWADEPTGNLDSAMADQVMDLLCELNRDEGQTIVLVTHDSAIGARVPRLIRMRDGQLVDDVRQTVTAPATVRDIPMG</sequence>
<dbReference type="SMART" id="SM00382">
    <property type="entry name" value="AAA"/>
    <property type="match status" value="1"/>
</dbReference>
<protein>
    <submittedName>
        <fullName evidence="5">ABC transporter ATP-binding protein</fullName>
    </submittedName>
</protein>
<dbReference type="EMBL" id="CP029194">
    <property type="protein sequence ID" value="QES24993.1"/>
    <property type="molecule type" value="Genomic_DNA"/>
</dbReference>
<dbReference type="PROSITE" id="PS50893">
    <property type="entry name" value="ABC_TRANSPORTER_2"/>
    <property type="match status" value="1"/>
</dbReference>
<dbReference type="PANTHER" id="PTHR24220">
    <property type="entry name" value="IMPORT ATP-BINDING PROTEIN"/>
    <property type="match status" value="1"/>
</dbReference>
<dbReference type="GO" id="GO:0098796">
    <property type="term" value="C:membrane protein complex"/>
    <property type="evidence" value="ECO:0007669"/>
    <property type="project" value="UniProtKB-ARBA"/>
</dbReference>
<keyword evidence="2" id="KW-0547">Nucleotide-binding</keyword>
<dbReference type="SUPFAM" id="SSF52540">
    <property type="entry name" value="P-loop containing nucleoside triphosphate hydrolases"/>
    <property type="match status" value="1"/>
</dbReference>
<gene>
    <name evidence="5" type="ORF">DEJ46_36230</name>
</gene>
<evidence type="ECO:0000313" key="5">
    <source>
        <dbReference type="EMBL" id="QES24993.1"/>
    </source>
</evidence>
<dbReference type="OrthoDB" id="9802264at2"/>
<reference evidence="5 6" key="1">
    <citation type="submission" date="2018-05" db="EMBL/GenBank/DDBJ databases">
        <title>Streptomyces venezuelae.</title>
        <authorList>
            <person name="Kim W."/>
            <person name="Lee N."/>
            <person name="Cho B.-K."/>
        </authorList>
    </citation>
    <scope>NUCLEOTIDE SEQUENCE [LARGE SCALE GENOMIC DNA]</scope>
    <source>
        <strain evidence="5 6">ATCC 15068</strain>
    </source>
</reference>
<dbReference type="AlphaFoldDB" id="A0A5P2B3F3"/>
<evidence type="ECO:0000313" key="6">
    <source>
        <dbReference type="Proteomes" id="UP000324106"/>
    </source>
</evidence>
<organism evidence="5 6">
    <name type="scientific">Streptomyces venezuelae</name>
    <dbReference type="NCBI Taxonomy" id="54571"/>
    <lineage>
        <taxon>Bacteria</taxon>
        <taxon>Bacillati</taxon>
        <taxon>Actinomycetota</taxon>
        <taxon>Actinomycetes</taxon>
        <taxon>Kitasatosporales</taxon>
        <taxon>Streptomycetaceae</taxon>
        <taxon>Streptomyces</taxon>
    </lineage>
</organism>
<dbReference type="GO" id="GO:0005524">
    <property type="term" value="F:ATP binding"/>
    <property type="evidence" value="ECO:0007669"/>
    <property type="project" value="UniProtKB-KW"/>
</dbReference>
<dbReference type="GO" id="GO:0005886">
    <property type="term" value="C:plasma membrane"/>
    <property type="evidence" value="ECO:0007669"/>
    <property type="project" value="TreeGrafter"/>
</dbReference>
<dbReference type="Gene3D" id="3.40.50.300">
    <property type="entry name" value="P-loop containing nucleotide triphosphate hydrolases"/>
    <property type="match status" value="1"/>
</dbReference>
<accession>A0A5P2B3F3</accession>
<evidence type="ECO:0000256" key="2">
    <source>
        <dbReference type="ARBA" id="ARBA00022741"/>
    </source>
</evidence>
<name>A0A5P2B3F3_STRVZ</name>
<dbReference type="Pfam" id="PF00005">
    <property type="entry name" value="ABC_tran"/>
    <property type="match status" value="1"/>
</dbReference>
<dbReference type="CDD" id="cd03255">
    <property type="entry name" value="ABC_MJ0796_LolCDE_FtsE"/>
    <property type="match status" value="1"/>
</dbReference>
<evidence type="ECO:0000259" key="4">
    <source>
        <dbReference type="PROSITE" id="PS50893"/>
    </source>
</evidence>
<dbReference type="InterPro" id="IPR003439">
    <property type="entry name" value="ABC_transporter-like_ATP-bd"/>
</dbReference>
<dbReference type="FunFam" id="3.40.50.300:FF:000032">
    <property type="entry name" value="Export ABC transporter ATP-binding protein"/>
    <property type="match status" value="1"/>
</dbReference>
<dbReference type="GO" id="GO:0016887">
    <property type="term" value="F:ATP hydrolysis activity"/>
    <property type="evidence" value="ECO:0007669"/>
    <property type="project" value="InterPro"/>
</dbReference>
<dbReference type="InterPro" id="IPR015854">
    <property type="entry name" value="ABC_transpr_LolD-like"/>
</dbReference>
<dbReference type="GO" id="GO:0022857">
    <property type="term" value="F:transmembrane transporter activity"/>
    <property type="evidence" value="ECO:0007669"/>
    <property type="project" value="TreeGrafter"/>
</dbReference>